<dbReference type="Proteomes" id="UP000185596">
    <property type="component" value="Unassembled WGS sequence"/>
</dbReference>
<evidence type="ECO:0000256" key="1">
    <source>
        <dbReference type="ARBA" id="ARBA00008814"/>
    </source>
</evidence>
<gene>
    <name evidence="4" type="ORF">BU204_06315</name>
</gene>
<feature type="domain" description="Fe/B12 periplasmic-binding" evidence="3">
    <location>
        <begin position="62"/>
        <end position="343"/>
    </location>
</feature>
<sequence>MTRCGRSGWTAALGSVLTAAAVGLSGCADPPADPAADPARSAPASTVRSCGQELSFTEPPERVVTLDQSSTETLLELGLADRMVGTANLKTEVAAEYREDYARVPVLSPKLLTAEQLRAATPDLVVASFPAQFTADRVGSRQELAELGLPSFVSAVACPADNEPGMSPFDLLFSDYEALGRIFGIEDRAAALADEQRAALADAEKVGRAVAGEPSVLWLYSTFNGTPYVAGGTALPTEMSAALGARNAFDDVSEDWPEVSWERIAERDPEVIVVGDLSERGSPGDSAEEKIRLMREHPVMSQLDAVRENRIIEVPGIEMDPSVRSVHALELFAAGLRDLGYAG</sequence>
<name>A0A1Q8CW25_9PSEU</name>
<dbReference type="SUPFAM" id="SSF53807">
    <property type="entry name" value="Helical backbone' metal receptor"/>
    <property type="match status" value="1"/>
</dbReference>
<reference evidence="4 5" key="1">
    <citation type="submission" date="2016-12" db="EMBL/GenBank/DDBJ databases">
        <title>The draft genome sequence of Actinophytocola sp. 11-183.</title>
        <authorList>
            <person name="Wang W."/>
            <person name="Yuan L."/>
        </authorList>
    </citation>
    <scope>NUCLEOTIDE SEQUENCE [LARGE SCALE GENOMIC DNA]</scope>
    <source>
        <strain evidence="4 5">11-183</strain>
    </source>
</reference>
<feature type="chain" id="PRO_5039232030" evidence="2">
    <location>
        <begin position="22"/>
        <end position="343"/>
    </location>
</feature>
<dbReference type="PROSITE" id="PS50983">
    <property type="entry name" value="FE_B12_PBP"/>
    <property type="match status" value="1"/>
</dbReference>
<dbReference type="Gene3D" id="3.40.50.1980">
    <property type="entry name" value="Nitrogenase molybdenum iron protein domain"/>
    <property type="match status" value="2"/>
</dbReference>
<dbReference type="AlphaFoldDB" id="A0A1Q8CW25"/>
<dbReference type="InterPro" id="IPR050902">
    <property type="entry name" value="ABC_Transporter_SBP"/>
</dbReference>
<protein>
    <submittedName>
        <fullName evidence="4">Iron ABC transporter substrate-binding protein</fullName>
    </submittedName>
</protein>
<dbReference type="STRING" id="1912961.BU204_06315"/>
<dbReference type="RefSeq" id="WP_075124580.1">
    <property type="nucleotide sequence ID" value="NZ_MSIE01000007.1"/>
</dbReference>
<evidence type="ECO:0000313" key="5">
    <source>
        <dbReference type="Proteomes" id="UP000185596"/>
    </source>
</evidence>
<dbReference type="InterPro" id="IPR002491">
    <property type="entry name" value="ABC_transptr_periplasmic_BD"/>
</dbReference>
<evidence type="ECO:0000256" key="2">
    <source>
        <dbReference type="SAM" id="SignalP"/>
    </source>
</evidence>
<evidence type="ECO:0000259" key="3">
    <source>
        <dbReference type="PROSITE" id="PS50983"/>
    </source>
</evidence>
<dbReference type="Pfam" id="PF01497">
    <property type="entry name" value="Peripla_BP_2"/>
    <property type="match status" value="1"/>
</dbReference>
<accession>A0A1Q8CW25</accession>
<dbReference type="PROSITE" id="PS51257">
    <property type="entry name" value="PROKAR_LIPOPROTEIN"/>
    <property type="match status" value="1"/>
</dbReference>
<comment type="caution">
    <text evidence="4">The sequence shown here is derived from an EMBL/GenBank/DDBJ whole genome shotgun (WGS) entry which is preliminary data.</text>
</comment>
<dbReference type="PANTHER" id="PTHR30535">
    <property type="entry name" value="VITAMIN B12-BINDING PROTEIN"/>
    <property type="match status" value="1"/>
</dbReference>
<evidence type="ECO:0000313" key="4">
    <source>
        <dbReference type="EMBL" id="OLF18553.1"/>
    </source>
</evidence>
<comment type="similarity">
    <text evidence="1">Belongs to the bacterial solute-binding protein 8 family.</text>
</comment>
<dbReference type="EMBL" id="MSIE01000007">
    <property type="protein sequence ID" value="OLF18553.1"/>
    <property type="molecule type" value="Genomic_DNA"/>
</dbReference>
<dbReference type="OrthoDB" id="9797850at2"/>
<proteinExistence type="inferred from homology"/>
<feature type="signal peptide" evidence="2">
    <location>
        <begin position="1"/>
        <end position="21"/>
    </location>
</feature>
<organism evidence="4 5">
    <name type="scientific">Actinophytocola xanthii</name>
    <dbReference type="NCBI Taxonomy" id="1912961"/>
    <lineage>
        <taxon>Bacteria</taxon>
        <taxon>Bacillati</taxon>
        <taxon>Actinomycetota</taxon>
        <taxon>Actinomycetes</taxon>
        <taxon>Pseudonocardiales</taxon>
        <taxon>Pseudonocardiaceae</taxon>
    </lineage>
</organism>
<dbReference type="PANTHER" id="PTHR30535:SF7">
    <property type="entry name" value="IRON(III) DICITRATE-BINDING PROTEIN"/>
    <property type="match status" value="1"/>
</dbReference>
<keyword evidence="5" id="KW-1185">Reference proteome</keyword>
<keyword evidence="2" id="KW-0732">Signal</keyword>